<feature type="region of interest" description="Disordered" evidence="2">
    <location>
        <begin position="46"/>
        <end position="111"/>
    </location>
</feature>
<feature type="compositionally biased region" description="Low complexity" evidence="2">
    <location>
        <begin position="161"/>
        <end position="199"/>
    </location>
</feature>
<dbReference type="PRINTS" id="PR01217">
    <property type="entry name" value="PRICHEXTENSN"/>
</dbReference>
<feature type="coiled-coil region" evidence="1">
    <location>
        <begin position="271"/>
        <end position="298"/>
    </location>
</feature>
<organism evidence="3 4">
    <name type="scientific">Paratrimastix pyriformis</name>
    <dbReference type="NCBI Taxonomy" id="342808"/>
    <lineage>
        <taxon>Eukaryota</taxon>
        <taxon>Metamonada</taxon>
        <taxon>Preaxostyla</taxon>
        <taxon>Paratrimastigidae</taxon>
        <taxon>Paratrimastix</taxon>
    </lineage>
</organism>
<feature type="region of interest" description="Disordered" evidence="2">
    <location>
        <begin position="406"/>
        <end position="448"/>
    </location>
</feature>
<name>A0ABQ8UK89_9EUKA</name>
<protein>
    <submittedName>
        <fullName evidence="3">Uncharacterized protein</fullName>
    </submittedName>
</protein>
<feature type="region of interest" description="Disordered" evidence="2">
    <location>
        <begin position="124"/>
        <end position="266"/>
    </location>
</feature>
<keyword evidence="4" id="KW-1185">Reference proteome</keyword>
<reference evidence="3" key="1">
    <citation type="journal article" date="2022" name="bioRxiv">
        <title>Genomics of Preaxostyla Flagellates Illuminates Evolutionary Transitions and the Path Towards Mitochondrial Loss.</title>
        <authorList>
            <person name="Novak L.V.F."/>
            <person name="Treitli S.C."/>
            <person name="Pyrih J."/>
            <person name="Halakuc P."/>
            <person name="Pipaliya S.V."/>
            <person name="Vacek V."/>
            <person name="Brzon O."/>
            <person name="Soukal P."/>
            <person name="Eme L."/>
            <person name="Dacks J.B."/>
            <person name="Karnkowska A."/>
            <person name="Elias M."/>
            <person name="Hampl V."/>
        </authorList>
    </citation>
    <scope>NUCLEOTIDE SEQUENCE</scope>
    <source>
        <strain evidence="3">RCP-MX</strain>
    </source>
</reference>
<comment type="caution">
    <text evidence="3">The sequence shown here is derived from an EMBL/GenBank/DDBJ whole genome shotgun (WGS) entry which is preliminary data.</text>
</comment>
<sequence>MLLKNAMLKSLPASDPVGVVLGGNLEAYAGLFHTGLAPQYLRHNSNAGGMDEGEESGYLEPGVGVRAAPSQAPQGDDGRPSAVYRAPAQTVHAPQQSAAPADDGPSFPPGMAEAAQDLLQEVPPRPAARPHSASPHGHGGSPPHRTPAPAATISRLPSPAPRHATTPAPRLPARPASASHRRSPSPAQRPASGPSSGRGPSPPPRRGLVQHPSETGRATTGGPGPLVSPSRGPLRALPAPVPLPVPGDGGGPVQQQQQQQGPLHAAQAELQQALGATLSSLTQRVAEAEQRQAAQANEQTGIGQRLTADVRALQLPRDLPTQTRSRAWPVCVGLQDVGQLRQGQAGLRAEVSQVLGSLRAQMGTLQRALTSVLKSVEADRMSGFLDRLLHEQGDLLSYCAGQAPVPASSAGAFPSTPGSGPAASAPQQLPSPAAPPAISMGGPPDESLEAAGIATAEDSPNRLPPDQYYGSMYLMTQGQPAGGAAATWASPTGPGQSDPPRGSPLRLSPGVAGGVPVWRDPSSPAPAPAPALQGATLSGWGGRPEDEGGDEDVLLHGDQSQPDLGPVGGRTVPGDEPRAPPPPPPRRSPPPPPPQPPTAIHQPPYGSAAPSGPDMGAPRPRPGVYKAQDFRGTNPGPTPIRHPLQRAPPMMSIPPLPAAPVSTPQQPDPAVRMFGYPPATPPQGRSLAVMTPGPSPPAPSILSRPHRPRPHPEQASQGNCIDSPSVITAL</sequence>
<evidence type="ECO:0000313" key="4">
    <source>
        <dbReference type="Proteomes" id="UP001141327"/>
    </source>
</evidence>
<feature type="compositionally biased region" description="Low complexity" evidence="2">
    <location>
        <begin position="419"/>
        <end position="444"/>
    </location>
</feature>
<feature type="compositionally biased region" description="Pro residues" evidence="2">
    <location>
        <begin position="579"/>
        <end position="597"/>
    </location>
</feature>
<feature type="region of interest" description="Disordered" evidence="2">
    <location>
        <begin position="482"/>
        <end position="730"/>
    </location>
</feature>
<dbReference type="EMBL" id="JAPMOS010000027">
    <property type="protein sequence ID" value="KAJ4458628.1"/>
    <property type="molecule type" value="Genomic_DNA"/>
</dbReference>
<accession>A0ABQ8UK89</accession>
<feature type="compositionally biased region" description="Polar residues" evidence="2">
    <location>
        <begin position="714"/>
        <end position="730"/>
    </location>
</feature>
<feature type="compositionally biased region" description="Low complexity" evidence="2">
    <location>
        <begin position="482"/>
        <end position="495"/>
    </location>
</feature>
<proteinExistence type="predicted"/>
<evidence type="ECO:0000313" key="3">
    <source>
        <dbReference type="EMBL" id="KAJ4458628.1"/>
    </source>
</evidence>
<dbReference type="Proteomes" id="UP001141327">
    <property type="component" value="Unassembled WGS sequence"/>
</dbReference>
<keyword evidence="1" id="KW-0175">Coiled coil</keyword>
<evidence type="ECO:0000256" key="1">
    <source>
        <dbReference type="SAM" id="Coils"/>
    </source>
</evidence>
<gene>
    <name evidence="3" type="ORF">PAPYR_5601</name>
</gene>
<evidence type="ECO:0000256" key="2">
    <source>
        <dbReference type="SAM" id="MobiDB-lite"/>
    </source>
</evidence>
<feature type="compositionally biased region" description="Low complexity" evidence="2">
    <location>
        <begin position="253"/>
        <end position="266"/>
    </location>
</feature>